<evidence type="ECO:0000256" key="1">
    <source>
        <dbReference type="SAM" id="SignalP"/>
    </source>
</evidence>
<keyword evidence="1" id="KW-0732">Signal</keyword>
<feature type="signal peptide" evidence="1">
    <location>
        <begin position="1"/>
        <end position="21"/>
    </location>
</feature>
<keyword evidence="3" id="KW-1185">Reference proteome</keyword>
<dbReference type="Proteomes" id="UP000250140">
    <property type="component" value="Unassembled WGS sequence"/>
</dbReference>
<organism evidence="2 3">
    <name type="scientific">Glonium stellatum</name>
    <dbReference type="NCBI Taxonomy" id="574774"/>
    <lineage>
        <taxon>Eukaryota</taxon>
        <taxon>Fungi</taxon>
        <taxon>Dikarya</taxon>
        <taxon>Ascomycota</taxon>
        <taxon>Pezizomycotina</taxon>
        <taxon>Dothideomycetes</taxon>
        <taxon>Pleosporomycetidae</taxon>
        <taxon>Gloniales</taxon>
        <taxon>Gloniaceae</taxon>
        <taxon>Glonium</taxon>
    </lineage>
</organism>
<reference evidence="2 3" key="1">
    <citation type="journal article" date="2016" name="Nat. Commun.">
        <title>Ectomycorrhizal ecology is imprinted in the genome of the dominant symbiotic fungus Cenococcum geophilum.</title>
        <authorList>
            <consortium name="DOE Joint Genome Institute"/>
            <person name="Peter M."/>
            <person name="Kohler A."/>
            <person name="Ohm R.A."/>
            <person name="Kuo A."/>
            <person name="Krutzmann J."/>
            <person name="Morin E."/>
            <person name="Arend M."/>
            <person name="Barry K.W."/>
            <person name="Binder M."/>
            <person name="Choi C."/>
            <person name="Clum A."/>
            <person name="Copeland A."/>
            <person name="Grisel N."/>
            <person name="Haridas S."/>
            <person name="Kipfer T."/>
            <person name="LaButti K."/>
            <person name="Lindquist E."/>
            <person name="Lipzen A."/>
            <person name="Maire R."/>
            <person name="Meier B."/>
            <person name="Mihaltcheva S."/>
            <person name="Molinier V."/>
            <person name="Murat C."/>
            <person name="Poggeler S."/>
            <person name="Quandt C.A."/>
            <person name="Sperisen C."/>
            <person name="Tritt A."/>
            <person name="Tisserant E."/>
            <person name="Crous P.W."/>
            <person name="Henrissat B."/>
            <person name="Nehls U."/>
            <person name="Egli S."/>
            <person name="Spatafora J.W."/>
            <person name="Grigoriev I.V."/>
            <person name="Martin F.M."/>
        </authorList>
    </citation>
    <scope>NUCLEOTIDE SEQUENCE [LARGE SCALE GENOMIC DNA]</scope>
    <source>
        <strain evidence="2 3">CBS 207.34</strain>
    </source>
</reference>
<evidence type="ECO:0000313" key="2">
    <source>
        <dbReference type="EMBL" id="OCL11009.1"/>
    </source>
</evidence>
<accession>A0A8E2JVD6</accession>
<proteinExistence type="predicted"/>
<dbReference type="AlphaFoldDB" id="A0A8E2JVD6"/>
<evidence type="ECO:0000313" key="3">
    <source>
        <dbReference type="Proteomes" id="UP000250140"/>
    </source>
</evidence>
<dbReference type="EMBL" id="KV749127">
    <property type="protein sequence ID" value="OCL11009.1"/>
    <property type="molecule type" value="Genomic_DNA"/>
</dbReference>
<protein>
    <submittedName>
        <fullName evidence="2">Uncharacterized protein</fullName>
    </submittedName>
</protein>
<sequence length="115" mass="13490">MVNTCLFSHFAISIISNVAEALVEKEFTKVKLAYKMAQQLVINIEDYFYVRYMRDIGVDYKDQGWRTGLRYRRNEGEHPGRDKKMLYDTSYGDVFIIGRIVKHTVLAKRVVFRGS</sequence>
<feature type="chain" id="PRO_5034574431" evidence="1">
    <location>
        <begin position="22"/>
        <end position="115"/>
    </location>
</feature>
<name>A0A8E2JVD6_9PEZI</name>
<gene>
    <name evidence="2" type="ORF">AOQ84DRAFT_203194</name>
</gene>